<gene>
    <name evidence="2" type="ORF">DDK22_02045</name>
</gene>
<evidence type="ECO:0000259" key="1">
    <source>
        <dbReference type="Pfam" id="PF14237"/>
    </source>
</evidence>
<dbReference type="RefSeq" id="WP_114130463.1">
    <property type="nucleotide sequence ID" value="NZ_CP068435.1"/>
</dbReference>
<dbReference type="Pfam" id="PF14237">
    <property type="entry name" value="GYF_2"/>
    <property type="match status" value="1"/>
</dbReference>
<dbReference type="EMBL" id="QDHA01000006">
    <property type="protein sequence ID" value="RCJ10012.1"/>
    <property type="molecule type" value="Genomic_DNA"/>
</dbReference>
<dbReference type="Pfam" id="PF13809">
    <property type="entry name" value="Tubulin_2"/>
    <property type="match status" value="1"/>
</dbReference>
<proteinExistence type="predicted"/>
<protein>
    <submittedName>
        <fullName evidence="2">DUF4339 domain-containing protein</fullName>
    </submittedName>
</protein>
<dbReference type="Gene3D" id="3.40.50.1440">
    <property type="entry name" value="Tubulin/FtsZ, GTPase domain"/>
    <property type="match status" value="1"/>
</dbReference>
<sequence>MSDNTSAQTAGTGKKQEQTIDLRPTLFIGVGGTGMEVLMRVRRKILGTLWNGQRGRTRVESLADFPVAQFIHMDLDAGAVIDGGRAQAEDLQYPLVKFQEDERLVESFDLEKYSRDDDALEKYPHIKEWLTLTPQKIRELKIDPGKGAGQVRAVSRLYLFDKYAKLRDKIRLKLRTLKAGLSHEQALDELGLRLEPGKFRVVVVASVAGGTGSGAYIDMGYLSRWLSKTELGSADVELMLFMPTGYAAHNKDRTEANGYSALMELEAAMMGNRGYVGRWDTYDQPELHREPYSEIYLVDSGNLAQQHTQNVNDVYQMVAESLFEDFASGDFSRRKRSAAVNQAQFKNLPHDALVPRHRFADMRLSYSKRYSAFGHSTIDTRLEARLDERAHRWAGEMLKAFFGVGGMDLGANRATDAQRDTFLVAHAGMKAVPFSEFPEFSDNSIELKRSSGEFLDFQITEDLLSDQHGSLLAGIDQRVNTRIDEIRSGFERDEWVTQIREAVKQMERDAVRDQDSTADTTEDRVVKRRRELLDRIKKAIRDQLYTYLDNKEFGGLEYVLSLVEQVKGRLEAPGTGLIQTLQVNEERYREIKDAVRSREYERLLDNLAQTRRSLFSSNDKQANTVLDQLRTEISNALKFHLRAKAAAEAAELMNELSLWLGRKTGVDANGRPVWSGLVGEFQAGRASVLEMLTQLQGTGAILRQDLAREHSMLITVEVTGPEVPMPGAAQLRAWADEAFKDLGGSKVLFPMLGDAEQRRAIITKVKRMAERQLALQSINEPDNGQPEPLIGALEAMSAAQRAEIFRKFLACAMPWVDGNLTGDFKLISDQYKCFVGVAHADEFRAKFGAELSACVPTSAGITAGQVNIVETGMPGRAVCYAELSGIPLTIMRGIDGWRTSYRKEESERIPTHAHIDSTQFNHPIAPTTEEINRLAEDFKRFILAAMLGVLTRSGQRIVPPGQYQFAVARGDVRRIGNERSIRLNGLPPTYAEAITARVQDLLADLDGKQLAALAALCGYYETAVYTPRLVSDANGTQLVRQGFASAVAAEAKREMRERARRRGMADAELDRIEVALLDRLGDWATVIGDSDADAYEWEVREPGEDGVLRLKYAMRAEMLAPGALDTLLQAPSVGRPMHGQIAPAVGLGAGMPPSPPGAMPMPGFSMPQVNHQYFLAVSGQQYGPYNRQQIVDAVRMGQIQPAATHVWREGLPNWLGMHELPELATGAPAMPPAMPPIPPALG</sequence>
<dbReference type="InterPro" id="IPR036525">
    <property type="entry name" value="Tubulin/FtsZ_GTPase_sf"/>
</dbReference>
<organism evidence="2 3">
    <name type="scientific">Cupriavidus necator</name>
    <name type="common">Alcaligenes eutrophus</name>
    <name type="synonym">Ralstonia eutropha</name>
    <dbReference type="NCBI Taxonomy" id="106590"/>
    <lineage>
        <taxon>Bacteria</taxon>
        <taxon>Pseudomonadati</taxon>
        <taxon>Pseudomonadota</taxon>
        <taxon>Betaproteobacteria</taxon>
        <taxon>Burkholderiales</taxon>
        <taxon>Burkholderiaceae</taxon>
        <taxon>Cupriavidus</taxon>
    </lineage>
</organism>
<dbReference type="Proteomes" id="UP000253501">
    <property type="component" value="Unassembled WGS sequence"/>
</dbReference>
<evidence type="ECO:0000313" key="2">
    <source>
        <dbReference type="EMBL" id="RCJ10012.1"/>
    </source>
</evidence>
<comment type="caution">
    <text evidence="2">The sequence shown here is derived from an EMBL/GenBank/DDBJ whole genome shotgun (WGS) entry which is preliminary data.</text>
</comment>
<accession>A0A367PQ29</accession>
<dbReference type="InterPro" id="IPR025640">
    <property type="entry name" value="GYF_2"/>
</dbReference>
<reference evidence="2 3" key="1">
    <citation type="submission" date="2018-04" db="EMBL/GenBank/DDBJ databases">
        <title>Cupriavidus necator CR12 genome sequencing and assembly.</title>
        <authorList>
            <person name="Ben Fekih I."/>
            <person name="Mazhar H.S."/>
            <person name="Bello S.K."/>
            <person name="Rensing C."/>
        </authorList>
    </citation>
    <scope>NUCLEOTIDE SEQUENCE [LARGE SCALE GENOMIC DNA]</scope>
    <source>
        <strain evidence="2 3">CR12</strain>
    </source>
</reference>
<dbReference type="InterPro" id="IPR025904">
    <property type="entry name" value="Tubulin-like"/>
</dbReference>
<name>A0A367PQ29_CUPNE</name>
<feature type="domain" description="GYF" evidence="1">
    <location>
        <begin position="1173"/>
        <end position="1223"/>
    </location>
</feature>
<dbReference type="AlphaFoldDB" id="A0A367PQ29"/>
<evidence type="ECO:0000313" key="3">
    <source>
        <dbReference type="Proteomes" id="UP000253501"/>
    </source>
</evidence>